<dbReference type="STRING" id="1210063.GCA_001612665_00095"/>
<organism evidence="5 6">
    <name type="scientific">Nocardia alba</name>
    <dbReference type="NCBI Taxonomy" id="225051"/>
    <lineage>
        <taxon>Bacteria</taxon>
        <taxon>Bacillati</taxon>
        <taxon>Actinomycetota</taxon>
        <taxon>Actinomycetes</taxon>
        <taxon>Mycobacteriales</taxon>
        <taxon>Nocardiaceae</taxon>
        <taxon>Nocardia</taxon>
    </lineage>
</organism>
<gene>
    <name evidence="5" type="ORF">DFR71_2434</name>
</gene>
<evidence type="ECO:0000256" key="2">
    <source>
        <dbReference type="ARBA" id="ARBA00023002"/>
    </source>
</evidence>
<dbReference type="OrthoDB" id="9797538at2"/>
<keyword evidence="6" id="KW-1185">Reference proteome</keyword>
<dbReference type="EMBL" id="SMFR01000002">
    <property type="protein sequence ID" value="TCJ96404.1"/>
    <property type="molecule type" value="Genomic_DNA"/>
</dbReference>
<dbReference type="RefSeq" id="WP_067444542.1">
    <property type="nucleotide sequence ID" value="NZ_SMFR01000002.1"/>
</dbReference>
<dbReference type="PANTHER" id="PTHR44196:SF2">
    <property type="entry name" value="SHORT-CHAIN DEHYDROGENASE-RELATED"/>
    <property type="match status" value="1"/>
</dbReference>
<comment type="caution">
    <text evidence="5">The sequence shown here is derived from an EMBL/GenBank/DDBJ whole genome shotgun (WGS) entry which is preliminary data.</text>
</comment>
<dbReference type="Gene3D" id="3.40.50.720">
    <property type="entry name" value="NAD(P)-binding Rossmann-like Domain"/>
    <property type="match status" value="1"/>
</dbReference>
<proteinExistence type="inferred from homology"/>
<dbReference type="PRINTS" id="PR00081">
    <property type="entry name" value="GDHRDH"/>
</dbReference>
<dbReference type="Pfam" id="PF00106">
    <property type="entry name" value="adh_short"/>
    <property type="match status" value="1"/>
</dbReference>
<comment type="similarity">
    <text evidence="1 3">Belongs to the short-chain dehydrogenases/reductases (SDR) family.</text>
</comment>
<reference evidence="5 6" key="1">
    <citation type="submission" date="2019-03" db="EMBL/GenBank/DDBJ databases">
        <title>Genomic Encyclopedia of Type Strains, Phase IV (KMG-IV): sequencing the most valuable type-strain genomes for metagenomic binning, comparative biology and taxonomic classification.</title>
        <authorList>
            <person name="Goeker M."/>
        </authorList>
    </citation>
    <scope>NUCLEOTIDE SEQUENCE [LARGE SCALE GENOMIC DNA]</scope>
    <source>
        <strain evidence="5 6">DSM 44684</strain>
    </source>
</reference>
<protein>
    <recommendedName>
        <fullName evidence="4">Ketoreductase domain-containing protein</fullName>
    </recommendedName>
</protein>
<dbReference type="Proteomes" id="UP000294856">
    <property type="component" value="Unassembled WGS sequence"/>
</dbReference>
<dbReference type="InterPro" id="IPR020904">
    <property type="entry name" value="Sc_DH/Rdtase_CS"/>
</dbReference>
<name>A0A4R1FS52_9NOCA</name>
<dbReference type="SUPFAM" id="SSF51735">
    <property type="entry name" value="NAD(P)-binding Rossmann-fold domains"/>
    <property type="match status" value="1"/>
</dbReference>
<dbReference type="PROSITE" id="PS00061">
    <property type="entry name" value="ADH_SHORT"/>
    <property type="match status" value="1"/>
</dbReference>
<dbReference type="CDD" id="cd05233">
    <property type="entry name" value="SDR_c"/>
    <property type="match status" value="1"/>
</dbReference>
<dbReference type="SMART" id="SM00822">
    <property type="entry name" value="PKS_KR"/>
    <property type="match status" value="1"/>
</dbReference>
<accession>A0A4R1FS52</accession>
<dbReference type="GO" id="GO:0016020">
    <property type="term" value="C:membrane"/>
    <property type="evidence" value="ECO:0007669"/>
    <property type="project" value="TreeGrafter"/>
</dbReference>
<keyword evidence="2" id="KW-0560">Oxidoreductase</keyword>
<dbReference type="InterPro" id="IPR002347">
    <property type="entry name" value="SDR_fam"/>
</dbReference>
<evidence type="ECO:0000256" key="1">
    <source>
        <dbReference type="ARBA" id="ARBA00006484"/>
    </source>
</evidence>
<evidence type="ECO:0000313" key="6">
    <source>
        <dbReference type="Proteomes" id="UP000294856"/>
    </source>
</evidence>
<dbReference type="InterPro" id="IPR057326">
    <property type="entry name" value="KR_dom"/>
</dbReference>
<dbReference type="PRINTS" id="PR00080">
    <property type="entry name" value="SDRFAMILY"/>
</dbReference>
<dbReference type="GO" id="GO:0016491">
    <property type="term" value="F:oxidoreductase activity"/>
    <property type="evidence" value="ECO:0007669"/>
    <property type="project" value="UniProtKB-KW"/>
</dbReference>
<dbReference type="InterPro" id="IPR036291">
    <property type="entry name" value="NAD(P)-bd_dom_sf"/>
</dbReference>
<evidence type="ECO:0000256" key="3">
    <source>
        <dbReference type="RuleBase" id="RU000363"/>
    </source>
</evidence>
<dbReference type="PANTHER" id="PTHR44196">
    <property type="entry name" value="DEHYDROGENASE/REDUCTASE SDR FAMILY MEMBER 7B"/>
    <property type="match status" value="1"/>
</dbReference>
<dbReference type="AlphaFoldDB" id="A0A4R1FS52"/>
<dbReference type="PIRSF" id="PIRSF000126">
    <property type="entry name" value="11-beta-HSD1"/>
    <property type="match status" value="1"/>
</dbReference>
<evidence type="ECO:0000313" key="5">
    <source>
        <dbReference type="EMBL" id="TCJ96404.1"/>
    </source>
</evidence>
<feature type="domain" description="Ketoreductase" evidence="4">
    <location>
        <begin position="10"/>
        <end position="194"/>
    </location>
</feature>
<sequence length="269" mass="27312">MSLPSPAADRTAIVTGASSGIGAALARELAARGHQVTLVARSADKLAELAAEITATGVRADILAADLGDRETRAALLGRVEELGLAPSILVNCAGISTLGPVHKATPDAEIAMVELDVVAVVDLCTRFLPAMVARGTGAVLNVASTGAFQPLPGQAGYGASKAFVLSYTQSLSGELRGTGVTATVLCPGPVDTGFGERAGFTSEEAHAALPPVMWVSPEVVARVGISGLDKGTMVAIPGLANRAAAALVPFLPKRLLVPMLSRQHPGLR</sequence>
<evidence type="ECO:0000259" key="4">
    <source>
        <dbReference type="SMART" id="SM00822"/>
    </source>
</evidence>